<keyword evidence="4" id="KW-0808">Transferase</keyword>
<feature type="region of interest" description="Disordered" evidence="1">
    <location>
        <begin position="12"/>
        <end position="47"/>
    </location>
</feature>
<feature type="transmembrane region" description="Helical" evidence="2">
    <location>
        <begin position="138"/>
        <end position="154"/>
    </location>
</feature>
<keyword evidence="2" id="KW-1133">Transmembrane helix</keyword>
<evidence type="ECO:0000256" key="1">
    <source>
        <dbReference type="SAM" id="MobiDB-lite"/>
    </source>
</evidence>
<feature type="transmembrane region" description="Helical" evidence="2">
    <location>
        <begin position="92"/>
        <end position="117"/>
    </location>
</feature>
<feature type="transmembrane region" description="Helical" evidence="2">
    <location>
        <begin position="166"/>
        <end position="189"/>
    </location>
</feature>
<proteinExistence type="predicted"/>
<gene>
    <name evidence="4" type="ORF">ACFFIO_03005</name>
</gene>
<keyword evidence="5" id="KW-1185">Reference proteome</keyword>
<evidence type="ECO:0000256" key="2">
    <source>
        <dbReference type="SAM" id="Phobius"/>
    </source>
</evidence>
<dbReference type="EMBL" id="JBHLWH010000009">
    <property type="protein sequence ID" value="MFC0247465.1"/>
    <property type="molecule type" value="Genomic_DNA"/>
</dbReference>
<feature type="transmembrane region" description="Helical" evidence="2">
    <location>
        <begin position="301"/>
        <end position="323"/>
    </location>
</feature>
<dbReference type="EC" id="2.3.-.-" evidence="4"/>
<dbReference type="InterPro" id="IPR002656">
    <property type="entry name" value="Acyl_transf_3_dom"/>
</dbReference>
<dbReference type="GO" id="GO:0016746">
    <property type="term" value="F:acyltransferase activity"/>
    <property type="evidence" value="ECO:0007669"/>
    <property type="project" value="UniProtKB-KW"/>
</dbReference>
<dbReference type="PANTHER" id="PTHR23028:SF53">
    <property type="entry name" value="ACYL_TRANSF_3 DOMAIN-CONTAINING PROTEIN"/>
    <property type="match status" value="1"/>
</dbReference>
<sequence>MVATTELPRIEVDQQVGHQADQQVGQQVSQRTDHQVGRRAQDQTADRPRPRLALLDGLRLVAALAVVLFHWTAWHHDHWGRHGEPAAEAWPWLSQFSSVGALGVQLFFIISGFVILLSSYGKSPARFIGSRVGRLYPAYWVAVLATSTLTFVLWPEMGTQRSPADIPANLTMFQGGLGVGHIDGVYWTLWVEMKFYLWILAFTLIGMTVGRVLVFAFAWPILGNALYFGLHAAGQPIGWVEHVFFPQYSALFAGGMALFLLFKFGHTPLRWAAFVLNAGAGSLWSARAQQAETVKLTGYDYPFWAFVAIVVGLFVLVALIVLTPLASLRVPGMTLAGQLTYPVYLLHQLWGWWLISLLSPYLPREVVLVLTLAAILGAAWLLHRWVERPLGPGLQRAVTAGVGTLPVVGRRLGRARTPVSRGSSDVRRS</sequence>
<evidence type="ECO:0000313" key="5">
    <source>
        <dbReference type="Proteomes" id="UP001589766"/>
    </source>
</evidence>
<feature type="compositionally biased region" description="Low complexity" evidence="1">
    <location>
        <begin position="13"/>
        <end position="30"/>
    </location>
</feature>
<protein>
    <submittedName>
        <fullName evidence="4">Acyltransferase family protein</fullName>
        <ecNumber evidence="4">2.3.-.-</ecNumber>
    </submittedName>
</protein>
<feature type="domain" description="Acyltransferase 3" evidence="3">
    <location>
        <begin position="55"/>
        <end position="382"/>
    </location>
</feature>
<dbReference type="Proteomes" id="UP001589766">
    <property type="component" value="Unassembled WGS sequence"/>
</dbReference>
<feature type="transmembrane region" description="Helical" evidence="2">
    <location>
        <begin position="242"/>
        <end position="262"/>
    </location>
</feature>
<comment type="caution">
    <text evidence="4">The sequence shown here is derived from an EMBL/GenBank/DDBJ whole genome shotgun (WGS) entry which is preliminary data.</text>
</comment>
<dbReference type="PANTHER" id="PTHR23028">
    <property type="entry name" value="ACETYLTRANSFERASE"/>
    <property type="match status" value="1"/>
</dbReference>
<feature type="transmembrane region" description="Helical" evidence="2">
    <location>
        <begin position="367"/>
        <end position="386"/>
    </location>
</feature>
<keyword evidence="4" id="KW-0012">Acyltransferase</keyword>
<evidence type="ECO:0000313" key="4">
    <source>
        <dbReference type="EMBL" id="MFC0247465.1"/>
    </source>
</evidence>
<keyword evidence="2" id="KW-0812">Transmembrane</keyword>
<feature type="transmembrane region" description="Helical" evidence="2">
    <location>
        <begin position="52"/>
        <end position="72"/>
    </location>
</feature>
<dbReference type="Pfam" id="PF01757">
    <property type="entry name" value="Acyl_transf_3"/>
    <property type="match status" value="1"/>
</dbReference>
<feature type="compositionally biased region" description="Basic and acidic residues" evidence="1">
    <location>
        <begin position="31"/>
        <end position="47"/>
    </location>
</feature>
<name>A0ABV6F1T1_9MICC</name>
<dbReference type="RefSeq" id="WP_378040120.1">
    <property type="nucleotide sequence ID" value="NZ_JBHLWH010000009.1"/>
</dbReference>
<evidence type="ECO:0000259" key="3">
    <source>
        <dbReference type="Pfam" id="PF01757"/>
    </source>
</evidence>
<dbReference type="InterPro" id="IPR050879">
    <property type="entry name" value="Acyltransferase_3"/>
</dbReference>
<accession>A0ABV6F1T1</accession>
<feature type="transmembrane region" description="Helical" evidence="2">
    <location>
        <begin position="196"/>
        <end position="222"/>
    </location>
</feature>
<keyword evidence="2" id="KW-0472">Membrane</keyword>
<reference evidence="4 5" key="1">
    <citation type="submission" date="2024-09" db="EMBL/GenBank/DDBJ databases">
        <authorList>
            <person name="Sun Q."/>
            <person name="Mori K."/>
        </authorList>
    </citation>
    <scope>NUCLEOTIDE SEQUENCE [LARGE SCALE GENOMIC DNA]</scope>
    <source>
        <strain evidence="4 5">CCM 7609</strain>
    </source>
</reference>
<feature type="transmembrane region" description="Helical" evidence="2">
    <location>
        <begin position="335"/>
        <end position="355"/>
    </location>
</feature>
<organism evidence="4 5">
    <name type="scientific">Citricoccus parietis</name>
    <dbReference type="NCBI Taxonomy" id="592307"/>
    <lineage>
        <taxon>Bacteria</taxon>
        <taxon>Bacillati</taxon>
        <taxon>Actinomycetota</taxon>
        <taxon>Actinomycetes</taxon>
        <taxon>Micrococcales</taxon>
        <taxon>Micrococcaceae</taxon>
        <taxon>Citricoccus</taxon>
    </lineage>
</organism>